<proteinExistence type="predicted"/>
<organism evidence="1 2">
    <name type="scientific">Phytobacter diazotrophicus</name>
    <dbReference type="NCBI Taxonomy" id="395631"/>
    <lineage>
        <taxon>Bacteria</taxon>
        <taxon>Pseudomonadati</taxon>
        <taxon>Pseudomonadota</taxon>
        <taxon>Gammaproteobacteria</taxon>
        <taxon>Enterobacterales</taxon>
        <taxon>Enterobacteriaceae</taxon>
        <taxon>Phytobacter</taxon>
    </lineage>
</organism>
<sequence length="140" mass="15724">MDKVFILMMTVCLTSCGQHFSFLPENPRLHDAVVHQPYSAKITIFGAPVVSPGIVLRLNPEDTGLTIKYCQIPEWRMSDKTSDTRDLNCIQVQGTPVKTGVVTFLVAGGGYAHMFESSKEFEKTYTINVLDHQHIYSEDE</sequence>
<evidence type="ECO:0000313" key="2">
    <source>
        <dbReference type="Proteomes" id="UP001320460"/>
    </source>
</evidence>
<protein>
    <submittedName>
        <fullName evidence="1">Uncharacterized protein</fullName>
    </submittedName>
</protein>
<name>A0ABM7W2H1_9ENTR</name>
<reference evidence="1 2" key="1">
    <citation type="submission" date="2021-12" db="EMBL/GenBank/DDBJ databases">
        <title>Complete genome sequence of Phytobacter diazotrophicus TA9734.</title>
        <authorList>
            <person name="Kubota H."/>
            <person name="Nakayama Y."/>
            <person name="Ariyoshi T."/>
        </authorList>
    </citation>
    <scope>NUCLEOTIDE SEQUENCE [LARGE SCALE GENOMIC DNA]</scope>
    <source>
        <strain evidence="1 2">TA9734</strain>
    </source>
</reference>
<dbReference type="RefSeq" id="WP_039077049.1">
    <property type="nucleotide sequence ID" value="NZ_AP025334.1"/>
</dbReference>
<keyword evidence="2" id="KW-1185">Reference proteome</keyword>
<dbReference type="Proteomes" id="UP001320460">
    <property type="component" value="Chromosome"/>
</dbReference>
<evidence type="ECO:0000313" key="1">
    <source>
        <dbReference type="EMBL" id="BDD53683.1"/>
    </source>
</evidence>
<accession>A0ABM7W2H1</accession>
<dbReference type="EMBL" id="AP025334">
    <property type="protein sequence ID" value="BDD53683.1"/>
    <property type="molecule type" value="Genomic_DNA"/>
</dbReference>
<gene>
    <name evidence="1" type="ORF">PDTA9734_51700</name>
</gene>